<proteinExistence type="predicted"/>
<keyword evidence="1" id="KW-0479">Metal-binding</keyword>
<evidence type="ECO:0000256" key="1">
    <source>
        <dbReference type="ARBA" id="ARBA00022723"/>
    </source>
</evidence>
<reference evidence="7 8" key="1">
    <citation type="submission" date="2018-08" db="EMBL/GenBank/DDBJ databases">
        <title>Aphanomyces genome sequencing and annotation.</title>
        <authorList>
            <person name="Minardi D."/>
            <person name="Oidtmann B."/>
            <person name="Van Der Giezen M."/>
            <person name="Studholme D.J."/>
        </authorList>
    </citation>
    <scope>NUCLEOTIDE SEQUENCE [LARGE SCALE GENOMIC DNA]</scope>
    <source>
        <strain evidence="7 8">Kv</strain>
    </source>
</reference>
<evidence type="ECO:0000256" key="3">
    <source>
        <dbReference type="ARBA" id="ARBA00022833"/>
    </source>
</evidence>
<dbReference type="AlphaFoldDB" id="A0A397A2N7"/>
<dbReference type="Proteomes" id="UP000265427">
    <property type="component" value="Unassembled WGS sequence"/>
</dbReference>
<dbReference type="PROSITE" id="PS50966">
    <property type="entry name" value="ZF_SWIM"/>
    <property type="match status" value="1"/>
</dbReference>
<protein>
    <recommendedName>
        <fullName evidence="6">SWIM-type domain-containing protein</fullName>
    </recommendedName>
</protein>
<organism evidence="7 8">
    <name type="scientific">Aphanomyces astaci</name>
    <name type="common">Crayfish plague agent</name>
    <dbReference type="NCBI Taxonomy" id="112090"/>
    <lineage>
        <taxon>Eukaryota</taxon>
        <taxon>Sar</taxon>
        <taxon>Stramenopiles</taxon>
        <taxon>Oomycota</taxon>
        <taxon>Saprolegniomycetes</taxon>
        <taxon>Saprolegniales</taxon>
        <taxon>Verrucalvaceae</taxon>
        <taxon>Aphanomyces</taxon>
    </lineage>
</organism>
<name>A0A397A2N7_APHAT</name>
<keyword evidence="2 4" id="KW-0863">Zinc-finger</keyword>
<dbReference type="VEuPathDB" id="FungiDB:H257_19012"/>
<evidence type="ECO:0000259" key="6">
    <source>
        <dbReference type="PROSITE" id="PS50966"/>
    </source>
</evidence>
<evidence type="ECO:0000256" key="5">
    <source>
        <dbReference type="SAM" id="MobiDB-lite"/>
    </source>
</evidence>
<dbReference type="VEuPathDB" id="FungiDB:H257_17921"/>
<feature type="compositionally biased region" description="Polar residues" evidence="5">
    <location>
        <begin position="433"/>
        <end position="449"/>
    </location>
</feature>
<dbReference type="VEuPathDB" id="FungiDB:H257_12956"/>
<evidence type="ECO:0000313" key="7">
    <source>
        <dbReference type="EMBL" id="RHY00148.1"/>
    </source>
</evidence>
<dbReference type="InterPro" id="IPR007527">
    <property type="entry name" value="Znf_SWIM"/>
</dbReference>
<comment type="caution">
    <text evidence="7">The sequence shown here is derived from an EMBL/GenBank/DDBJ whole genome shotgun (WGS) entry which is preliminary data.</text>
</comment>
<dbReference type="GO" id="GO:0008270">
    <property type="term" value="F:zinc ion binding"/>
    <property type="evidence" value="ECO:0007669"/>
    <property type="project" value="UniProtKB-KW"/>
</dbReference>
<dbReference type="PANTHER" id="PTHR31973">
    <property type="entry name" value="POLYPROTEIN, PUTATIVE-RELATED"/>
    <property type="match status" value="1"/>
</dbReference>
<dbReference type="InterPro" id="IPR006564">
    <property type="entry name" value="Znf_PMZ"/>
</dbReference>
<accession>A0A397A2N7</accession>
<dbReference type="EMBL" id="QUSZ01008634">
    <property type="protein sequence ID" value="RHY00148.1"/>
    <property type="molecule type" value="Genomic_DNA"/>
</dbReference>
<dbReference type="PANTHER" id="PTHR31973:SF187">
    <property type="entry name" value="MUTATOR TRANSPOSASE MUDRA PROTEIN"/>
    <property type="match status" value="1"/>
</dbReference>
<evidence type="ECO:0000256" key="2">
    <source>
        <dbReference type="ARBA" id="ARBA00022771"/>
    </source>
</evidence>
<sequence length="449" mass="50024">MHSHTCTSVAKPTERQLALLPTVVSMVRSNTAISRTDLVSTVQDLDGVNMESKVAGVYRVKDLIVNADLCDVAASTSTLPSILLAFERANPGSRVDFELDTFGRFYRAYVCCKVNANAHEFNLKLLGSDGAHFKHKDYNVVSYLRDIDPVKWVVFANLRSATDHARRRLYKCRTTNFVESDNNKTLRNKCRQSLPAQAVLIWMDECAKDVTHRSKLAQKWLSEGRVVTPYASGIIDEQKLLAPSYKVIVSTDDVFFVFHPSRESKKRKVVLSEKSCTCTDNDQTGLPCRHIIRVLLHTDNMGLLHECSDYAYSIEAYCNAYLAKSIALPVYEDIVPDSVVKPSPIYRQAGRPVKRRIASRGEVSSGKTYKCRKCTGIDHNRATCSKHSASEEAAQPALPAGASYAGFYRVAVYAPMNMADILHQNSSDHDQPEVTSNSTDEQSSLRAAQ</sequence>
<evidence type="ECO:0000256" key="4">
    <source>
        <dbReference type="PROSITE-ProRule" id="PRU00325"/>
    </source>
</evidence>
<dbReference type="SMART" id="SM00575">
    <property type="entry name" value="ZnF_PMZ"/>
    <property type="match status" value="1"/>
</dbReference>
<evidence type="ECO:0000313" key="8">
    <source>
        <dbReference type="Proteomes" id="UP000265427"/>
    </source>
</evidence>
<feature type="region of interest" description="Disordered" evidence="5">
    <location>
        <begin position="426"/>
        <end position="449"/>
    </location>
</feature>
<feature type="domain" description="SWIM-type" evidence="6">
    <location>
        <begin position="267"/>
        <end position="299"/>
    </location>
</feature>
<gene>
    <name evidence="7" type="ORF">DYB36_013372</name>
</gene>
<dbReference type="Pfam" id="PF04434">
    <property type="entry name" value="SWIM"/>
    <property type="match status" value="1"/>
</dbReference>
<keyword evidence="3" id="KW-0862">Zinc</keyword>